<keyword evidence="2" id="KW-1003">Cell membrane</keyword>
<dbReference type="RefSeq" id="WP_092963310.1">
    <property type="nucleotide sequence ID" value="NZ_FOSQ01000023.1"/>
</dbReference>
<evidence type="ECO:0000313" key="8">
    <source>
        <dbReference type="Proteomes" id="UP000199473"/>
    </source>
</evidence>
<keyword evidence="4 6" id="KW-1133">Transmembrane helix</keyword>
<dbReference type="OrthoDB" id="9804361at2"/>
<keyword evidence="3 6" id="KW-0812">Transmembrane</keyword>
<gene>
    <name evidence="7" type="ORF">SAMN02745775_12314</name>
</gene>
<dbReference type="Proteomes" id="UP000199473">
    <property type="component" value="Unassembled WGS sequence"/>
</dbReference>
<protein>
    <submittedName>
        <fullName evidence="7">Branched-chain amino acid transport system permease protein</fullName>
    </submittedName>
</protein>
<feature type="transmembrane region" description="Helical" evidence="6">
    <location>
        <begin position="211"/>
        <end position="233"/>
    </location>
</feature>
<evidence type="ECO:0000313" key="7">
    <source>
        <dbReference type="EMBL" id="SFL12978.1"/>
    </source>
</evidence>
<reference evidence="7 8" key="1">
    <citation type="submission" date="2016-10" db="EMBL/GenBank/DDBJ databases">
        <authorList>
            <person name="de Groot N.N."/>
        </authorList>
    </citation>
    <scope>NUCLEOTIDE SEQUENCE [LARGE SCALE GENOMIC DNA]</scope>
    <source>
        <strain evidence="7 8">DSM 19981</strain>
    </source>
</reference>
<dbReference type="EMBL" id="FOSQ01000023">
    <property type="protein sequence ID" value="SFL12978.1"/>
    <property type="molecule type" value="Genomic_DNA"/>
</dbReference>
<evidence type="ECO:0000256" key="3">
    <source>
        <dbReference type="ARBA" id="ARBA00022692"/>
    </source>
</evidence>
<evidence type="ECO:0000256" key="5">
    <source>
        <dbReference type="ARBA" id="ARBA00023136"/>
    </source>
</evidence>
<name>A0A1I4F4U4_9PROT</name>
<dbReference type="InterPro" id="IPR043428">
    <property type="entry name" value="LivM-like"/>
</dbReference>
<evidence type="ECO:0000256" key="6">
    <source>
        <dbReference type="SAM" id="Phobius"/>
    </source>
</evidence>
<keyword evidence="5 6" id="KW-0472">Membrane</keyword>
<accession>A0A1I4F4U4</accession>
<keyword evidence="8" id="KW-1185">Reference proteome</keyword>
<feature type="transmembrane region" description="Helical" evidence="6">
    <location>
        <begin position="85"/>
        <end position="107"/>
    </location>
</feature>
<feature type="transmembrane region" description="Helical" evidence="6">
    <location>
        <begin position="253"/>
        <end position="279"/>
    </location>
</feature>
<proteinExistence type="predicted"/>
<dbReference type="InterPro" id="IPR001851">
    <property type="entry name" value="ABC_transp_permease"/>
</dbReference>
<comment type="subcellular location">
    <subcellularLocation>
        <location evidence="1">Cell membrane</location>
        <topology evidence="1">Multi-pass membrane protein</topology>
    </subcellularLocation>
</comment>
<feature type="transmembrane region" description="Helical" evidence="6">
    <location>
        <begin position="113"/>
        <end position="130"/>
    </location>
</feature>
<dbReference type="GO" id="GO:0015658">
    <property type="term" value="F:branched-chain amino acid transmembrane transporter activity"/>
    <property type="evidence" value="ECO:0007669"/>
    <property type="project" value="InterPro"/>
</dbReference>
<evidence type="ECO:0000256" key="1">
    <source>
        <dbReference type="ARBA" id="ARBA00004651"/>
    </source>
</evidence>
<evidence type="ECO:0000256" key="2">
    <source>
        <dbReference type="ARBA" id="ARBA00022475"/>
    </source>
</evidence>
<evidence type="ECO:0000256" key="4">
    <source>
        <dbReference type="ARBA" id="ARBA00022989"/>
    </source>
</evidence>
<dbReference type="STRING" id="1123062.SAMN02745775_12314"/>
<dbReference type="GO" id="GO:0005886">
    <property type="term" value="C:plasma membrane"/>
    <property type="evidence" value="ECO:0007669"/>
    <property type="project" value="UniProtKB-SubCell"/>
</dbReference>
<dbReference type="PANTHER" id="PTHR30482">
    <property type="entry name" value="HIGH-AFFINITY BRANCHED-CHAIN AMINO ACID TRANSPORT SYSTEM PERMEASE"/>
    <property type="match status" value="1"/>
</dbReference>
<sequence>MLTVAGRTGSIVLGCAALAVASLPLFASPYHLELVSTAVVFAMFALSLQLLVGVTGLVSLGHAAFFGVGAYAIHLMGAHGPSISVLITLPAAVLMSGLAALAVGALALRTRNFFFLMTTLAFGQMLFFVFHDTPLGGGADGVFVTRPTFSLFGLEWVVSRQDRPAVMLFVNLGVLVAMYLGLAGLLRTMFGRALLGIRANEHRMRSMGFHTYWLQLGAFTLAGALAGVAGHMWGMTQAFVSPELLAWHRSAEALLMILLGGLGALHGPILGAFAWVGLGEIAQLITERQRLVEGLVILAVVLGLRHGLAGIRVPSLRRAMPQAEPATRAEEVSP</sequence>
<dbReference type="Pfam" id="PF02653">
    <property type="entry name" value="BPD_transp_2"/>
    <property type="match status" value="1"/>
</dbReference>
<dbReference type="AlphaFoldDB" id="A0A1I4F4U4"/>
<dbReference type="CDD" id="cd06581">
    <property type="entry name" value="TM_PBP1_LivM_like"/>
    <property type="match status" value="1"/>
</dbReference>
<organism evidence="7 8">
    <name type="scientific">Falsiroseomonas stagni DSM 19981</name>
    <dbReference type="NCBI Taxonomy" id="1123062"/>
    <lineage>
        <taxon>Bacteria</taxon>
        <taxon>Pseudomonadati</taxon>
        <taxon>Pseudomonadota</taxon>
        <taxon>Alphaproteobacteria</taxon>
        <taxon>Acetobacterales</taxon>
        <taxon>Roseomonadaceae</taxon>
        <taxon>Falsiroseomonas</taxon>
    </lineage>
</organism>
<dbReference type="PANTHER" id="PTHR30482:SF17">
    <property type="entry name" value="ABC TRANSPORTER ATP-BINDING PROTEIN"/>
    <property type="match status" value="1"/>
</dbReference>
<feature type="transmembrane region" description="Helical" evidence="6">
    <location>
        <begin position="51"/>
        <end position="73"/>
    </location>
</feature>
<feature type="transmembrane region" description="Helical" evidence="6">
    <location>
        <begin position="165"/>
        <end position="190"/>
    </location>
</feature>